<evidence type="ECO:0000256" key="4">
    <source>
        <dbReference type="ARBA" id="ARBA00022825"/>
    </source>
</evidence>
<dbReference type="PROSITE" id="PS00136">
    <property type="entry name" value="SUBTILASE_ASP"/>
    <property type="match status" value="1"/>
</dbReference>
<dbReference type="PANTHER" id="PTHR43399">
    <property type="entry name" value="SUBTILISIN-RELATED"/>
    <property type="match status" value="1"/>
</dbReference>
<dbReference type="Gene3D" id="3.40.50.200">
    <property type="entry name" value="Peptidase S8/S53 domain"/>
    <property type="match status" value="1"/>
</dbReference>
<evidence type="ECO:0000259" key="5">
    <source>
        <dbReference type="Pfam" id="PF00082"/>
    </source>
</evidence>
<dbReference type="AlphaFoldDB" id="X1NYJ5"/>
<keyword evidence="3" id="KW-0378">Hydrolase</keyword>
<feature type="domain" description="Peptidase S8/S53" evidence="5">
    <location>
        <begin position="98"/>
        <end position="215"/>
    </location>
</feature>
<dbReference type="GO" id="GO:0006508">
    <property type="term" value="P:proteolysis"/>
    <property type="evidence" value="ECO:0007669"/>
    <property type="project" value="UniProtKB-KW"/>
</dbReference>
<dbReference type="Pfam" id="PF00082">
    <property type="entry name" value="Peptidase_S8"/>
    <property type="match status" value="1"/>
</dbReference>
<dbReference type="PANTHER" id="PTHR43399:SF4">
    <property type="entry name" value="CELL WALL-ASSOCIATED PROTEASE"/>
    <property type="match status" value="1"/>
</dbReference>
<comment type="caution">
    <text evidence="6">The sequence shown here is derived from an EMBL/GenBank/DDBJ whole genome shotgun (WGS) entry which is preliminary data.</text>
</comment>
<name>X1NYJ5_9ZZZZ</name>
<dbReference type="PROSITE" id="PS51892">
    <property type="entry name" value="SUBTILASE"/>
    <property type="match status" value="1"/>
</dbReference>
<dbReference type="InterPro" id="IPR023827">
    <property type="entry name" value="Peptidase_S8_Asp-AS"/>
</dbReference>
<reference evidence="6" key="1">
    <citation type="journal article" date="2014" name="Front. Microbiol.">
        <title>High frequency of phylogenetically diverse reductive dehalogenase-homologous genes in deep subseafloor sedimentary metagenomes.</title>
        <authorList>
            <person name="Kawai M."/>
            <person name="Futagami T."/>
            <person name="Toyoda A."/>
            <person name="Takaki Y."/>
            <person name="Nishi S."/>
            <person name="Hori S."/>
            <person name="Arai W."/>
            <person name="Tsubouchi T."/>
            <person name="Morono Y."/>
            <person name="Uchiyama I."/>
            <person name="Ito T."/>
            <person name="Fujiyama A."/>
            <person name="Inagaki F."/>
            <person name="Takami H."/>
        </authorList>
    </citation>
    <scope>NUCLEOTIDE SEQUENCE</scope>
    <source>
        <strain evidence="6">Expedition CK06-06</strain>
    </source>
</reference>
<keyword evidence="2" id="KW-0645">Protease</keyword>
<dbReference type="InterPro" id="IPR000209">
    <property type="entry name" value="Peptidase_S8/S53_dom"/>
</dbReference>
<accession>X1NYJ5</accession>
<dbReference type="PRINTS" id="PR00723">
    <property type="entry name" value="SUBTILISIN"/>
</dbReference>
<feature type="non-terminal residue" evidence="6">
    <location>
        <position position="220"/>
    </location>
</feature>
<dbReference type="SUPFAM" id="SSF52743">
    <property type="entry name" value="Subtilisin-like"/>
    <property type="match status" value="1"/>
</dbReference>
<dbReference type="EMBL" id="BARV01018263">
    <property type="protein sequence ID" value="GAI31855.1"/>
    <property type="molecule type" value="Genomic_DNA"/>
</dbReference>
<proteinExistence type="inferred from homology"/>
<comment type="similarity">
    <text evidence="1">Belongs to the peptidase S8 family.</text>
</comment>
<evidence type="ECO:0000313" key="6">
    <source>
        <dbReference type="EMBL" id="GAI31855.1"/>
    </source>
</evidence>
<protein>
    <recommendedName>
        <fullName evidence="5">Peptidase S8/S53 domain-containing protein</fullName>
    </recommendedName>
</protein>
<evidence type="ECO:0000256" key="3">
    <source>
        <dbReference type="ARBA" id="ARBA00022801"/>
    </source>
</evidence>
<gene>
    <name evidence="6" type="ORF">S06H3_30928</name>
</gene>
<dbReference type="GO" id="GO:0004252">
    <property type="term" value="F:serine-type endopeptidase activity"/>
    <property type="evidence" value="ECO:0007669"/>
    <property type="project" value="InterPro"/>
</dbReference>
<dbReference type="InterPro" id="IPR015500">
    <property type="entry name" value="Peptidase_S8_subtilisin-rel"/>
</dbReference>
<dbReference type="InterPro" id="IPR036852">
    <property type="entry name" value="Peptidase_S8/S53_dom_sf"/>
</dbReference>
<organism evidence="6">
    <name type="scientific">marine sediment metagenome</name>
    <dbReference type="NCBI Taxonomy" id="412755"/>
    <lineage>
        <taxon>unclassified sequences</taxon>
        <taxon>metagenomes</taxon>
        <taxon>ecological metagenomes</taxon>
    </lineage>
</organism>
<keyword evidence="4" id="KW-0720">Serine protease</keyword>
<evidence type="ECO:0000256" key="2">
    <source>
        <dbReference type="ARBA" id="ARBA00022670"/>
    </source>
</evidence>
<dbReference type="InterPro" id="IPR051048">
    <property type="entry name" value="Peptidase_S8/S53_subtilisin"/>
</dbReference>
<sequence length="220" mass="23498">MRYSILSRTISIQDLEIKCRQAGALNIKPRPLMKQVFCDLDPSAAEKLSRTHGIKVSPVKAVKSSQTLAPAVSALGEGLNLHDTYSELHQAYTPRLDGTGLTVALLDSGVRTTHEALVGKIILEENFSEAPTVGDIFGHGTNNAYIIAGEYNGRSGVAPGAKIMSMKALNNNGEGTDEMVVDAIERVCELVQAAIDEGLPLTDEMYPNTISISLGSEDDG</sequence>
<evidence type="ECO:0000256" key="1">
    <source>
        <dbReference type="ARBA" id="ARBA00011073"/>
    </source>
</evidence>